<dbReference type="FunFam" id="3.90.550.10:FF:000130">
    <property type="entry name" value="Family 2 glycosyl transferase"/>
    <property type="match status" value="1"/>
</dbReference>
<dbReference type="Pfam" id="PF00535">
    <property type="entry name" value="Glycos_transf_2"/>
    <property type="match status" value="1"/>
</dbReference>
<accession>A0A538T0W3</accession>
<dbReference type="Proteomes" id="UP000316852">
    <property type="component" value="Unassembled WGS sequence"/>
</dbReference>
<evidence type="ECO:0000256" key="1">
    <source>
        <dbReference type="SAM" id="MobiDB-lite"/>
    </source>
</evidence>
<dbReference type="GO" id="GO:0016758">
    <property type="term" value="F:hexosyltransferase activity"/>
    <property type="evidence" value="ECO:0007669"/>
    <property type="project" value="UniProtKB-ARBA"/>
</dbReference>
<dbReference type="InterPro" id="IPR001173">
    <property type="entry name" value="Glyco_trans_2-like"/>
</dbReference>
<protein>
    <submittedName>
        <fullName evidence="3">Glycosyltransferase family 2 protein</fullName>
    </submittedName>
</protein>
<reference evidence="3 4" key="1">
    <citation type="journal article" date="2019" name="Nat. Microbiol.">
        <title>Mediterranean grassland soil C-N compound turnover is dependent on rainfall and depth, and is mediated by genomically divergent microorganisms.</title>
        <authorList>
            <person name="Diamond S."/>
            <person name="Andeer P.F."/>
            <person name="Li Z."/>
            <person name="Crits-Christoph A."/>
            <person name="Burstein D."/>
            <person name="Anantharaman K."/>
            <person name="Lane K.R."/>
            <person name="Thomas B.C."/>
            <person name="Pan C."/>
            <person name="Northen T.R."/>
            <person name="Banfield J.F."/>
        </authorList>
    </citation>
    <scope>NUCLEOTIDE SEQUENCE [LARGE SCALE GENOMIC DNA]</scope>
    <source>
        <strain evidence="3">WS_6</strain>
    </source>
</reference>
<gene>
    <name evidence="3" type="ORF">E6K76_11015</name>
</gene>
<dbReference type="AlphaFoldDB" id="A0A538T0W3"/>
<dbReference type="PANTHER" id="PTHR22916">
    <property type="entry name" value="GLYCOSYLTRANSFERASE"/>
    <property type="match status" value="1"/>
</dbReference>
<organism evidence="3 4">
    <name type="scientific">Eiseniibacteriota bacterium</name>
    <dbReference type="NCBI Taxonomy" id="2212470"/>
    <lineage>
        <taxon>Bacteria</taxon>
        <taxon>Candidatus Eiseniibacteriota</taxon>
    </lineage>
</organism>
<dbReference type="EMBL" id="VBOW01000067">
    <property type="protein sequence ID" value="TMQ57266.1"/>
    <property type="molecule type" value="Genomic_DNA"/>
</dbReference>
<keyword evidence="3" id="KW-0808">Transferase</keyword>
<dbReference type="CDD" id="cd00761">
    <property type="entry name" value="Glyco_tranf_GTA_type"/>
    <property type="match status" value="1"/>
</dbReference>
<dbReference type="SUPFAM" id="SSF53448">
    <property type="entry name" value="Nucleotide-diphospho-sugar transferases"/>
    <property type="match status" value="1"/>
</dbReference>
<dbReference type="PANTHER" id="PTHR22916:SF3">
    <property type="entry name" value="UDP-GLCNAC:BETAGAL BETA-1,3-N-ACETYLGLUCOSAMINYLTRANSFERASE-LIKE PROTEIN 1"/>
    <property type="match status" value="1"/>
</dbReference>
<evidence type="ECO:0000313" key="4">
    <source>
        <dbReference type="Proteomes" id="UP000316852"/>
    </source>
</evidence>
<dbReference type="Gene3D" id="3.90.550.10">
    <property type="entry name" value="Spore Coat Polysaccharide Biosynthesis Protein SpsA, Chain A"/>
    <property type="match status" value="1"/>
</dbReference>
<feature type="domain" description="Glycosyltransferase 2-like" evidence="2">
    <location>
        <begin position="25"/>
        <end position="150"/>
    </location>
</feature>
<proteinExistence type="predicted"/>
<feature type="region of interest" description="Disordered" evidence="1">
    <location>
        <begin position="1"/>
        <end position="21"/>
    </location>
</feature>
<comment type="caution">
    <text evidence="3">The sequence shown here is derived from an EMBL/GenBank/DDBJ whole genome shotgun (WGS) entry which is preliminary data.</text>
</comment>
<evidence type="ECO:0000313" key="3">
    <source>
        <dbReference type="EMBL" id="TMQ57266.1"/>
    </source>
</evidence>
<dbReference type="InterPro" id="IPR029044">
    <property type="entry name" value="Nucleotide-diphossugar_trans"/>
</dbReference>
<evidence type="ECO:0000259" key="2">
    <source>
        <dbReference type="Pfam" id="PF00535"/>
    </source>
</evidence>
<sequence>MTPEPTRLPEASPPSEAVLSPPTVSVITPAHDAARFLDETIRSVAAQTFRDWEMIIVDDDSGDGTQAIVERWAASDPRIRLFLQSPRQGAGAARNRALEEARGRFVAFLDSDDVWRSEKLEVQVAFMRETGAVFSFAGYSIIDEQGKPVGRPVRAPERVDYRFLLRNTIIGCLTVMLDRVQLGPLRMPALPQHEDLSLWYDLLRRGAVARGIPRDLALYRMVRGSASRNRIRSALHMWKVYRDRERLSLPSALQCYAHYAWNAYWKGRI</sequence>
<name>A0A538T0W3_UNCEI</name>